<dbReference type="InterPro" id="IPR010131">
    <property type="entry name" value="MdtP/NodT-like"/>
</dbReference>
<feature type="signal peptide" evidence="8">
    <location>
        <begin position="1"/>
        <end position="28"/>
    </location>
</feature>
<keyword evidence="3" id="KW-0472">Membrane</keyword>
<keyword evidence="5" id="KW-0564">Palmitate</keyword>
<dbReference type="AlphaFoldDB" id="A0A839T1Q8"/>
<organism evidence="9 10">
    <name type="scientific">Azomonas macrocytogenes</name>
    <name type="common">Azotobacter macrocytogenes</name>
    <dbReference type="NCBI Taxonomy" id="69962"/>
    <lineage>
        <taxon>Bacteria</taxon>
        <taxon>Pseudomonadati</taxon>
        <taxon>Pseudomonadota</taxon>
        <taxon>Gammaproteobacteria</taxon>
        <taxon>Pseudomonadales</taxon>
        <taxon>Pseudomonadaceae</taxon>
        <taxon>Azomonas</taxon>
    </lineage>
</organism>
<dbReference type="EMBL" id="JACHXI010000006">
    <property type="protein sequence ID" value="MBB3103342.1"/>
    <property type="molecule type" value="Genomic_DNA"/>
</dbReference>
<proteinExistence type="inferred from homology"/>
<keyword evidence="7" id="KW-0449">Lipoprotein</keyword>
<protein>
    <submittedName>
        <fullName evidence="9">Outer membrane protein TolC</fullName>
    </submittedName>
</protein>
<accession>A0A839T1Q8</accession>
<dbReference type="GO" id="GO:0015562">
    <property type="term" value="F:efflux transmembrane transporter activity"/>
    <property type="evidence" value="ECO:0007669"/>
    <property type="project" value="InterPro"/>
</dbReference>
<keyword evidence="10" id="KW-1185">Reference proteome</keyword>
<evidence type="ECO:0000256" key="1">
    <source>
        <dbReference type="ARBA" id="ARBA00004442"/>
    </source>
</evidence>
<dbReference type="RefSeq" id="WP_183166274.1">
    <property type="nucleotide sequence ID" value="NZ_JACHXI010000006.1"/>
</dbReference>
<name>A0A839T1Q8_AZOMA</name>
<evidence type="ECO:0000256" key="2">
    <source>
        <dbReference type="ARBA" id="ARBA00007613"/>
    </source>
</evidence>
<dbReference type="PANTHER" id="PTHR30203">
    <property type="entry name" value="OUTER MEMBRANE CATION EFFLUX PROTEIN"/>
    <property type="match status" value="1"/>
</dbReference>
<gene>
    <name evidence="9" type="ORF">FHR87_001737</name>
</gene>
<evidence type="ECO:0000313" key="10">
    <source>
        <dbReference type="Proteomes" id="UP000549250"/>
    </source>
</evidence>
<evidence type="ECO:0000256" key="5">
    <source>
        <dbReference type="ARBA" id="ARBA00023139"/>
    </source>
</evidence>
<feature type="chain" id="PRO_5032390871" evidence="8">
    <location>
        <begin position="29"/>
        <end position="417"/>
    </location>
</feature>
<comment type="subcellular location">
    <subcellularLocation>
        <location evidence="1">Cell outer membrane</location>
    </subcellularLocation>
</comment>
<keyword evidence="6" id="KW-0998">Cell outer membrane</keyword>
<reference evidence="9 10" key="1">
    <citation type="submission" date="2020-08" db="EMBL/GenBank/DDBJ databases">
        <title>Genomic Encyclopedia of Type Strains, Phase III (KMG-III): the genomes of soil and plant-associated and newly described type strains.</title>
        <authorList>
            <person name="Whitman W."/>
        </authorList>
    </citation>
    <scope>NUCLEOTIDE SEQUENCE [LARGE SCALE GENOMIC DNA]</scope>
    <source>
        <strain evidence="9 10">CECT 4462</strain>
    </source>
</reference>
<comment type="caution">
    <text evidence="9">The sequence shown here is derived from an EMBL/GenBank/DDBJ whole genome shotgun (WGS) entry which is preliminary data.</text>
</comment>
<evidence type="ECO:0000313" key="9">
    <source>
        <dbReference type="EMBL" id="MBB3103342.1"/>
    </source>
</evidence>
<dbReference type="InterPro" id="IPR003423">
    <property type="entry name" value="OMP_efflux"/>
</dbReference>
<evidence type="ECO:0000256" key="6">
    <source>
        <dbReference type="ARBA" id="ARBA00023237"/>
    </source>
</evidence>
<dbReference type="PANTHER" id="PTHR30203:SF24">
    <property type="entry name" value="BLR4935 PROTEIN"/>
    <property type="match status" value="1"/>
</dbReference>
<dbReference type="Gene3D" id="1.20.1600.10">
    <property type="entry name" value="Outer membrane efflux proteins (OEP)"/>
    <property type="match status" value="1"/>
</dbReference>
<keyword evidence="3" id="KW-1134">Transmembrane beta strand</keyword>
<evidence type="ECO:0000256" key="3">
    <source>
        <dbReference type="ARBA" id="ARBA00022452"/>
    </source>
</evidence>
<comment type="similarity">
    <text evidence="2">Belongs to the outer membrane factor (OMF) (TC 1.B.17) family.</text>
</comment>
<sequence length="417" mass="46657">MPFRSFRGRPCVAALLAGALAWPWPAAALTLDEALRLAEREAPTLAAQAASQQAARSAAIPAGELPDPKLTLGVQNLPIEEDDRWSVNRDSMSMRMIGVMQEMTNGDKRQARVEVAQAGIEVADAEQRIALLTVRRQTALAWIANLAVERKLALFQELYTENRLFERTVRARIAGGKGLAADAVLPRQEKALLDEQQDELQQARSSARAALRRWIGAAAGQVLQGDWPRWPTDTAHYQHNLQRHPELAVFAPQTRQAEARVREAIAAKKPDWGWELDYLKRGNHYSDMVNLKFTFDLPLFTGSRQDPKIAVERARVTQLEAEREARVREHTWALEDELAGYQRLDQALKRLDQTLLPLAEEKVRLALADYSGGKGSLEAVVEARQERIRTCLRRIDLAEQYAASGAGLHFAFGDIEP</sequence>
<dbReference type="Pfam" id="PF02321">
    <property type="entry name" value="OEP"/>
    <property type="match status" value="1"/>
</dbReference>
<evidence type="ECO:0000256" key="4">
    <source>
        <dbReference type="ARBA" id="ARBA00022692"/>
    </source>
</evidence>
<dbReference type="SUPFAM" id="SSF56954">
    <property type="entry name" value="Outer membrane efflux proteins (OEP)"/>
    <property type="match status" value="1"/>
</dbReference>
<evidence type="ECO:0000256" key="8">
    <source>
        <dbReference type="SAM" id="SignalP"/>
    </source>
</evidence>
<evidence type="ECO:0000256" key="7">
    <source>
        <dbReference type="ARBA" id="ARBA00023288"/>
    </source>
</evidence>
<dbReference type="Proteomes" id="UP000549250">
    <property type="component" value="Unassembled WGS sequence"/>
</dbReference>
<dbReference type="GO" id="GO:0016020">
    <property type="term" value="C:membrane"/>
    <property type="evidence" value="ECO:0007669"/>
    <property type="project" value="UniProtKB-SubCell"/>
</dbReference>
<keyword evidence="8" id="KW-0732">Signal</keyword>
<keyword evidence="4" id="KW-0812">Transmembrane</keyword>